<proteinExistence type="predicted"/>
<feature type="domain" description="NAD-dependent epimerase/dehydratase" evidence="1">
    <location>
        <begin position="10"/>
        <end position="210"/>
    </location>
</feature>
<gene>
    <name evidence="2" type="ORF">METZ01_LOCUS414409</name>
</gene>
<dbReference type="PANTHER" id="PTHR43238">
    <property type="entry name" value="GDP-L-FUCOSE SYNTHASE"/>
    <property type="match status" value="1"/>
</dbReference>
<dbReference type="Pfam" id="PF01370">
    <property type="entry name" value="Epimerase"/>
    <property type="match status" value="1"/>
</dbReference>
<dbReference type="EMBL" id="UINC01162028">
    <property type="protein sequence ID" value="SVD61555.1"/>
    <property type="molecule type" value="Genomic_DNA"/>
</dbReference>
<dbReference type="Gene3D" id="3.40.50.720">
    <property type="entry name" value="NAD(P)-binding Rossmann-like Domain"/>
    <property type="match status" value="1"/>
</dbReference>
<dbReference type="InterPro" id="IPR036291">
    <property type="entry name" value="NAD(P)-bd_dom_sf"/>
</dbReference>
<accession>A0A382WT35</accession>
<dbReference type="InterPro" id="IPR001509">
    <property type="entry name" value="Epimerase_deHydtase"/>
</dbReference>
<evidence type="ECO:0000259" key="1">
    <source>
        <dbReference type="Pfam" id="PF01370"/>
    </source>
</evidence>
<dbReference type="GO" id="GO:0050577">
    <property type="term" value="F:GDP-L-fucose synthase activity"/>
    <property type="evidence" value="ECO:0007669"/>
    <property type="project" value="TreeGrafter"/>
</dbReference>
<dbReference type="PANTHER" id="PTHR43238:SF1">
    <property type="entry name" value="GDP-L-FUCOSE SYNTHASE"/>
    <property type="match status" value="1"/>
</dbReference>
<organism evidence="2">
    <name type="scientific">marine metagenome</name>
    <dbReference type="NCBI Taxonomy" id="408172"/>
    <lineage>
        <taxon>unclassified sequences</taxon>
        <taxon>metagenomes</taxon>
        <taxon>ecological metagenomes</taxon>
    </lineage>
</organism>
<sequence>MSFWDGRKTLITGGSGFIGSHLVDHLLDAGADVRVVGRNRDNLEKKIGDRISGVDFYTGDIRDPDVAVACCKDRDSVFHLAAQVAGAGWNSAHPGTMLTQNLACGIHMLDGAVKNNVERFLCVSSACVYQSHCTVPTPEDEGFVGEPDQSNFGYGWSKRTLEAQARGYAQEYPMKIGIVRPYNGYGPRDDFEPETSHAIPALIRKVVEGMNPI</sequence>
<dbReference type="SUPFAM" id="SSF51735">
    <property type="entry name" value="NAD(P)-binding Rossmann-fold domains"/>
    <property type="match status" value="1"/>
</dbReference>
<feature type="non-terminal residue" evidence="2">
    <location>
        <position position="213"/>
    </location>
</feature>
<name>A0A382WT35_9ZZZZ</name>
<evidence type="ECO:0000313" key="2">
    <source>
        <dbReference type="EMBL" id="SVD61555.1"/>
    </source>
</evidence>
<dbReference type="AlphaFoldDB" id="A0A382WT35"/>
<protein>
    <recommendedName>
        <fullName evidence="1">NAD-dependent epimerase/dehydratase domain-containing protein</fullName>
    </recommendedName>
</protein>
<reference evidence="2" key="1">
    <citation type="submission" date="2018-05" db="EMBL/GenBank/DDBJ databases">
        <authorList>
            <person name="Lanie J.A."/>
            <person name="Ng W.-L."/>
            <person name="Kazmierczak K.M."/>
            <person name="Andrzejewski T.M."/>
            <person name="Davidsen T.M."/>
            <person name="Wayne K.J."/>
            <person name="Tettelin H."/>
            <person name="Glass J.I."/>
            <person name="Rusch D."/>
            <person name="Podicherti R."/>
            <person name="Tsui H.-C.T."/>
            <person name="Winkler M.E."/>
        </authorList>
    </citation>
    <scope>NUCLEOTIDE SEQUENCE</scope>
</reference>